<dbReference type="Proteomes" id="UP001596170">
    <property type="component" value="Unassembled WGS sequence"/>
</dbReference>
<dbReference type="Pfam" id="PF06338">
    <property type="entry name" value="ComK"/>
    <property type="match status" value="1"/>
</dbReference>
<keyword evidence="2" id="KW-1185">Reference proteome</keyword>
<comment type="caution">
    <text evidence="1">The sequence shown here is derived from an EMBL/GenBank/DDBJ whole genome shotgun (WGS) entry which is preliminary data.</text>
</comment>
<gene>
    <name evidence="1" type="ORF">ACFPYN_13600</name>
</gene>
<evidence type="ECO:0000313" key="2">
    <source>
        <dbReference type="Proteomes" id="UP001596170"/>
    </source>
</evidence>
<organism evidence="1 2">
    <name type="scientific">Paenisporosarcina macmurdoensis</name>
    <dbReference type="NCBI Taxonomy" id="212659"/>
    <lineage>
        <taxon>Bacteria</taxon>
        <taxon>Bacillati</taxon>
        <taxon>Bacillota</taxon>
        <taxon>Bacilli</taxon>
        <taxon>Bacillales</taxon>
        <taxon>Caryophanaceae</taxon>
        <taxon>Paenisporosarcina</taxon>
    </lineage>
</organism>
<protein>
    <submittedName>
        <fullName evidence="1">Competence protein ComK</fullName>
    </submittedName>
</protein>
<dbReference type="EMBL" id="JBHSRI010000024">
    <property type="protein sequence ID" value="MFC6040457.1"/>
    <property type="molecule type" value="Genomic_DNA"/>
</dbReference>
<evidence type="ECO:0000313" key="1">
    <source>
        <dbReference type="EMBL" id="MFC6040457.1"/>
    </source>
</evidence>
<dbReference type="RefSeq" id="WP_377734940.1">
    <property type="nucleotide sequence ID" value="NZ_JBHSRI010000024.1"/>
</dbReference>
<name>A0ABW1LB73_9BACL</name>
<dbReference type="InterPro" id="IPR010461">
    <property type="entry name" value="ComK"/>
</dbReference>
<reference evidence="2" key="1">
    <citation type="journal article" date="2019" name="Int. J. Syst. Evol. Microbiol.">
        <title>The Global Catalogue of Microorganisms (GCM) 10K type strain sequencing project: providing services to taxonomists for standard genome sequencing and annotation.</title>
        <authorList>
            <consortium name="The Broad Institute Genomics Platform"/>
            <consortium name="The Broad Institute Genome Sequencing Center for Infectious Disease"/>
            <person name="Wu L."/>
            <person name="Ma J."/>
        </authorList>
    </citation>
    <scope>NUCLEOTIDE SEQUENCE [LARGE SCALE GENOMIC DNA]</scope>
    <source>
        <strain evidence="2">CCUG 54527</strain>
    </source>
</reference>
<proteinExistence type="predicted"/>
<accession>A0ABW1LB73</accession>
<sequence>MKNCDSNLIDHEALALESVFTGQYKSKIITYHGIYYSEKSVHELLNNACIRFASTMEGRMQATRIFMNYSSKTPVLIEPTAFGAFPTKSYQHAECVWLFNHHFEVEELEKGKCLVTFPNGLTIIVHVSKNVLLKQQHRLHYTLDTYRFIHREKKPYFRKVLPPTDE</sequence>